<dbReference type="KEGG" id="vg:64766767"/>
<protein>
    <submittedName>
        <fullName evidence="1">Uncharacterized protein</fullName>
    </submittedName>
</protein>
<evidence type="ECO:0000313" key="2">
    <source>
        <dbReference type="Proteomes" id="UP000423065"/>
    </source>
</evidence>
<reference evidence="1 2" key="1">
    <citation type="submission" date="2019-10" db="EMBL/GenBank/DDBJ databases">
        <authorList>
            <person name="Garlena R.A."/>
            <person name="Russell D.A."/>
            <person name="Pope W.H."/>
            <person name="Jacobs-Sera D."/>
            <person name="Hatfull G.F."/>
        </authorList>
    </citation>
    <scope>NUCLEOTIDE SEQUENCE [LARGE SCALE GENOMIC DNA]</scope>
</reference>
<sequence>MGRIGPRNATILWCDVCQSQTTHDNTDPDHPTCHVCSIKLLAQTKEVGDG</sequence>
<dbReference type="GeneID" id="64766767"/>
<organism evidence="1 2">
    <name type="scientific">Gordonia phage Stormageddon</name>
    <dbReference type="NCBI Taxonomy" id="2656541"/>
    <lineage>
        <taxon>Viruses</taxon>
        <taxon>Duplodnaviria</taxon>
        <taxon>Heunggongvirae</taxon>
        <taxon>Uroviricota</taxon>
        <taxon>Caudoviricetes</taxon>
        <taxon>Stormageddonvirus</taxon>
        <taxon>Stormageddonvirus Stormageddon</taxon>
    </lineage>
</organism>
<dbReference type="Proteomes" id="UP000423065">
    <property type="component" value="Segment"/>
</dbReference>
<evidence type="ECO:0000313" key="1">
    <source>
        <dbReference type="EMBL" id="QGJ94921.1"/>
    </source>
</evidence>
<name>A0A649VRP2_9CAUD</name>
<dbReference type="RefSeq" id="YP_010059534.1">
    <property type="nucleotide sequence ID" value="NC_054726.1"/>
</dbReference>
<dbReference type="EMBL" id="MN586040">
    <property type="protein sequence ID" value="QGJ94921.1"/>
    <property type="molecule type" value="Genomic_DNA"/>
</dbReference>
<accession>A0A649VRP2</accession>
<gene>
    <name evidence="1" type="primary">58</name>
    <name evidence="1" type="ORF">SEA_STORMAGEDDON_58</name>
</gene>
<proteinExistence type="predicted"/>
<keyword evidence="2" id="KW-1185">Reference proteome</keyword>